<name>A0A0A9HA16_ARUDO</name>
<reference evidence="1" key="2">
    <citation type="journal article" date="2015" name="Data Brief">
        <title>Shoot transcriptome of the giant reed, Arundo donax.</title>
        <authorList>
            <person name="Barrero R.A."/>
            <person name="Guerrero F.D."/>
            <person name="Moolhuijzen P."/>
            <person name="Goolsby J.A."/>
            <person name="Tidwell J."/>
            <person name="Bellgard S.E."/>
            <person name="Bellgard M.I."/>
        </authorList>
    </citation>
    <scope>NUCLEOTIDE SEQUENCE</scope>
    <source>
        <tissue evidence="1">Shoot tissue taken approximately 20 cm above the soil surface</tissue>
    </source>
</reference>
<protein>
    <submittedName>
        <fullName evidence="1">Uncharacterized protein</fullName>
    </submittedName>
</protein>
<proteinExistence type="predicted"/>
<organism evidence="1">
    <name type="scientific">Arundo donax</name>
    <name type="common">Giant reed</name>
    <name type="synonym">Donax arundinaceus</name>
    <dbReference type="NCBI Taxonomy" id="35708"/>
    <lineage>
        <taxon>Eukaryota</taxon>
        <taxon>Viridiplantae</taxon>
        <taxon>Streptophyta</taxon>
        <taxon>Embryophyta</taxon>
        <taxon>Tracheophyta</taxon>
        <taxon>Spermatophyta</taxon>
        <taxon>Magnoliopsida</taxon>
        <taxon>Liliopsida</taxon>
        <taxon>Poales</taxon>
        <taxon>Poaceae</taxon>
        <taxon>PACMAD clade</taxon>
        <taxon>Arundinoideae</taxon>
        <taxon>Arundineae</taxon>
        <taxon>Arundo</taxon>
    </lineage>
</organism>
<accession>A0A0A9HA16</accession>
<dbReference type="AlphaFoldDB" id="A0A0A9HA16"/>
<sequence length="23" mass="2905">MYICYYILLCSYSDLISYFWNCK</sequence>
<reference evidence="1" key="1">
    <citation type="submission" date="2014-09" db="EMBL/GenBank/DDBJ databases">
        <authorList>
            <person name="Magalhaes I.L.F."/>
            <person name="Oliveira U."/>
            <person name="Santos F.R."/>
            <person name="Vidigal T.H.D.A."/>
            <person name="Brescovit A.D."/>
            <person name="Santos A.J."/>
        </authorList>
    </citation>
    <scope>NUCLEOTIDE SEQUENCE</scope>
    <source>
        <tissue evidence="1">Shoot tissue taken approximately 20 cm above the soil surface</tissue>
    </source>
</reference>
<dbReference type="EMBL" id="GBRH01166215">
    <property type="protein sequence ID" value="JAE31681.1"/>
    <property type="molecule type" value="Transcribed_RNA"/>
</dbReference>
<evidence type="ECO:0000313" key="1">
    <source>
        <dbReference type="EMBL" id="JAE31681.1"/>
    </source>
</evidence>